<keyword evidence="8" id="KW-1185">Reference proteome</keyword>
<organism evidence="7 8">
    <name type="scientific">Mariprofundus micogutta</name>
    <dbReference type="NCBI Taxonomy" id="1921010"/>
    <lineage>
        <taxon>Bacteria</taxon>
        <taxon>Pseudomonadati</taxon>
        <taxon>Pseudomonadota</taxon>
        <taxon>Candidatius Mariprofundia</taxon>
        <taxon>Mariprofundales</taxon>
        <taxon>Mariprofundaceae</taxon>
        <taxon>Mariprofundus</taxon>
    </lineage>
</organism>
<evidence type="ECO:0000256" key="3">
    <source>
        <dbReference type="ARBA" id="ARBA00022692"/>
    </source>
</evidence>
<dbReference type="PANTHER" id="PTHR30028">
    <property type="entry name" value="UPF0014 INNER MEMBRANE PROTEIN YBBM-RELATED"/>
    <property type="match status" value="1"/>
</dbReference>
<feature type="transmembrane region" description="Helical" evidence="6">
    <location>
        <begin position="39"/>
        <end position="60"/>
    </location>
</feature>
<dbReference type="PANTHER" id="PTHR30028:SF0">
    <property type="entry name" value="PROTEIN ALUMINUM SENSITIVE 3"/>
    <property type="match status" value="1"/>
</dbReference>
<feature type="transmembrane region" description="Helical" evidence="6">
    <location>
        <begin position="94"/>
        <end position="113"/>
    </location>
</feature>
<comment type="similarity">
    <text evidence="2">Belongs to the UPF0014 family.</text>
</comment>
<reference evidence="7 8" key="1">
    <citation type="journal article" date="2017" name="Arch. Microbiol.">
        <title>Mariprofundus micogutta sp. nov., a novel iron-oxidizing zetaproteobacterium isolated from a deep-sea hydrothermal field at the Bayonnaise knoll of the Izu-Ogasawara arc, and a description of Mariprofundales ord. nov. and Zetaproteobacteria classis nov.</title>
        <authorList>
            <person name="Makita H."/>
            <person name="Tanaka E."/>
            <person name="Mitsunobu S."/>
            <person name="Miyazaki M."/>
            <person name="Nunoura T."/>
            <person name="Uematsu K."/>
            <person name="Takaki Y."/>
            <person name="Nishi S."/>
            <person name="Shimamura S."/>
            <person name="Takai K."/>
        </authorList>
    </citation>
    <scope>NUCLEOTIDE SEQUENCE [LARGE SCALE GENOMIC DNA]</scope>
    <source>
        <strain evidence="7 8">ET2</strain>
    </source>
</reference>
<evidence type="ECO:0000256" key="6">
    <source>
        <dbReference type="SAM" id="Phobius"/>
    </source>
</evidence>
<gene>
    <name evidence="7" type="ORF">MMIC_P1020</name>
</gene>
<evidence type="ECO:0000313" key="8">
    <source>
        <dbReference type="Proteomes" id="UP000231632"/>
    </source>
</evidence>
<dbReference type="Pfam" id="PF03649">
    <property type="entry name" value="UPF0014"/>
    <property type="match status" value="2"/>
</dbReference>
<feature type="transmembrane region" description="Helical" evidence="6">
    <location>
        <begin position="6"/>
        <end position="27"/>
    </location>
</feature>
<dbReference type="RefSeq" id="WP_072659385.1">
    <property type="nucleotide sequence ID" value="NZ_BDFD01000007.1"/>
</dbReference>
<evidence type="ECO:0000256" key="2">
    <source>
        <dbReference type="ARBA" id="ARBA00005268"/>
    </source>
</evidence>
<sequence>MIDENLTDTLIKLLAAWLLLAGVAYWAHRENLGLSKKMLIASARGLLQLLALALVLHWIFDIQSHLAQALLIAGFCLLAGHNSASHYDGEIRTWIASSVGLACGCLLTLPWLAFTGSIDDATRTLVPLGSMIAANGMNAVSIMYAQLKSGGLVGEGIKTAMIPTIDTLRVVGLVHMPGIFVGMVLAGATALNAAVAQLIVLYMVTASGFTACMVSFLLLNHLKKDAIDS</sequence>
<dbReference type="EMBL" id="BDFD01000007">
    <property type="protein sequence ID" value="GAV20059.1"/>
    <property type="molecule type" value="Genomic_DNA"/>
</dbReference>
<accession>A0A1L8CMI4</accession>
<keyword evidence="5 6" id="KW-0472">Membrane</keyword>
<evidence type="ECO:0000313" key="7">
    <source>
        <dbReference type="EMBL" id="GAV20059.1"/>
    </source>
</evidence>
<evidence type="ECO:0000256" key="4">
    <source>
        <dbReference type="ARBA" id="ARBA00022989"/>
    </source>
</evidence>
<dbReference type="Proteomes" id="UP000231632">
    <property type="component" value="Unassembled WGS sequence"/>
</dbReference>
<feature type="transmembrane region" description="Helical" evidence="6">
    <location>
        <begin position="194"/>
        <end position="219"/>
    </location>
</feature>
<proteinExistence type="inferred from homology"/>
<comment type="caution">
    <text evidence="7">The sequence shown here is derived from an EMBL/GenBank/DDBJ whole genome shotgun (WGS) entry which is preliminary data.</text>
</comment>
<feature type="transmembrane region" description="Helical" evidence="6">
    <location>
        <begin position="66"/>
        <end position="82"/>
    </location>
</feature>
<name>A0A1L8CMI4_9PROT</name>
<evidence type="ECO:0000256" key="1">
    <source>
        <dbReference type="ARBA" id="ARBA00004141"/>
    </source>
</evidence>
<dbReference type="OrthoDB" id="9791807at2"/>
<protein>
    <submittedName>
        <fullName evidence="7">Putative ABC transport system permease protein</fullName>
    </submittedName>
</protein>
<feature type="transmembrane region" description="Helical" evidence="6">
    <location>
        <begin position="125"/>
        <end position="147"/>
    </location>
</feature>
<dbReference type="GO" id="GO:0005886">
    <property type="term" value="C:plasma membrane"/>
    <property type="evidence" value="ECO:0007669"/>
    <property type="project" value="TreeGrafter"/>
</dbReference>
<dbReference type="InterPro" id="IPR005226">
    <property type="entry name" value="UPF0014_fam"/>
</dbReference>
<dbReference type="AlphaFoldDB" id="A0A1L8CMI4"/>
<feature type="transmembrane region" description="Helical" evidence="6">
    <location>
        <begin position="168"/>
        <end position="188"/>
    </location>
</feature>
<comment type="subcellular location">
    <subcellularLocation>
        <location evidence="1">Membrane</location>
        <topology evidence="1">Multi-pass membrane protein</topology>
    </subcellularLocation>
</comment>
<keyword evidence="4 6" id="KW-1133">Transmembrane helix</keyword>
<keyword evidence="3 6" id="KW-0812">Transmembrane</keyword>
<evidence type="ECO:0000256" key="5">
    <source>
        <dbReference type="ARBA" id="ARBA00023136"/>
    </source>
</evidence>